<dbReference type="Pfam" id="PF00514">
    <property type="entry name" value="Arm"/>
    <property type="match status" value="1"/>
</dbReference>
<comment type="caution">
    <text evidence="2">The sequence shown here is derived from an EMBL/GenBank/DDBJ whole genome shotgun (WGS) entry which is preliminary data.</text>
</comment>
<dbReference type="Gene3D" id="1.25.10.10">
    <property type="entry name" value="Leucine-rich Repeat Variant"/>
    <property type="match status" value="1"/>
</dbReference>
<keyword evidence="1" id="KW-0677">Repeat</keyword>
<dbReference type="InterPro" id="IPR011989">
    <property type="entry name" value="ARM-like"/>
</dbReference>
<accession>A0AA88WQ25</accession>
<evidence type="ECO:0000256" key="1">
    <source>
        <dbReference type="ARBA" id="ARBA00022737"/>
    </source>
</evidence>
<name>A0AA88WQ25_9ASTE</name>
<protein>
    <submittedName>
        <fullName evidence="2">Uncharacterized protein</fullName>
    </submittedName>
</protein>
<dbReference type="EMBL" id="JAVXUP010000293">
    <property type="protein sequence ID" value="KAK3031812.1"/>
    <property type="molecule type" value="Genomic_DNA"/>
</dbReference>
<proteinExistence type="predicted"/>
<dbReference type="PANTHER" id="PTHR45958">
    <property type="entry name" value="RING-TYPE E3 UBIQUITIN TRANSFERASE"/>
    <property type="match status" value="1"/>
</dbReference>
<dbReference type="SUPFAM" id="SSF48371">
    <property type="entry name" value="ARM repeat"/>
    <property type="match status" value="1"/>
</dbReference>
<sequence length="82" mass="8771">MVHSGNTLIRNAAFKALKQISSYHPNGVCSSQDTFCLVDAKAVEKLLACLDHENVEVAEAALSAICTLLDDKVDVGKSDHAE</sequence>
<dbReference type="AlphaFoldDB" id="A0AA88WQ25"/>
<dbReference type="InterPro" id="IPR052608">
    <property type="entry name" value="U-box_domain_protein"/>
</dbReference>
<keyword evidence="3" id="KW-1185">Reference proteome</keyword>
<dbReference type="PANTHER" id="PTHR45958:SF4">
    <property type="entry name" value="U-BOX DOMAIN-CONTAINING PROTEIN 42-RELATED"/>
    <property type="match status" value="1"/>
</dbReference>
<evidence type="ECO:0000313" key="3">
    <source>
        <dbReference type="Proteomes" id="UP001188597"/>
    </source>
</evidence>
<dbReference type="Proteomes" id="UP001188597">
    <property type="component" value="Unassembled WGS sequence"/>
</dbReference>
<organism evidence="2 3">
    <name type="scientific">Escallonia herrerae</name>
    <dbReference type="NCBI Taxonomy" id="1293975"/>
    <lineage>
        <taxon>Eukaryota</taxon>
        <taxon>Viridiplantae</taxon>
        <taxon>Streptophyta</taxon>
        <taxon>Embryophyta</taxon>
        <taxon>Tracheophyta</taxon>
        <taxon>Spermatophyta</taxon>
        <taxon>Magnoliopsida</taxon>
        <taxon>eudicotyledons</taxon>
        <taxon>Gunneridae</taxon>
        <taxon>Pentapetalae</taxon>
        <taxon>asterids</taxon>
        <taxon>campanulids</taxon>
        <taxon>Escalloniales</taxon>
        <taxon>Escalloniaceae</taxon>
        <taxon>Escallonia</taxon>
    </lineage>
</organism>
<gene>
    <name evidence="2" type="ORF">RJ639_036964</name>
</gene>
<evidence type="ECO:0000313" key="2">
    <source>
        <dbReference type="EMBL" id="KAK3031812.1"/>
    </source>
</evidence>
<reference evidence="2" key="1">
    <citation type="submission" date="2022-12" db="EMBL/GenBank/DDBJ databases">
        <title>Draft genome assemblies for two species of Escallonia (Escalloniales).</title>
        <authorList>
            <person name="Chanderbali A."/>
            <person name="Dervinis C."/>
            <person name="Anghel I."/>
            <person name="Soltis D."/>
            <person name="Soltis P."/>
            <person name="Zapata F."/>
        </authorList>
    </citation>
    <scope>NUCLEOTIDE SEQUENCE</scope>
    <source>
        <strain evidence="2">UCBG64.0493</strain>
        <tissue evidence="2">Leaf</tissue>
    </source>
</reference>
<dbReference type="InterPro" id="IPR000225">
    <property type="entry name" value="Armadillo"/>
</dbReference>
<dbReference type="InterPro" id="IPR016024">
    <property type="entry name" value="ARM-type_fold"/>
</dbReference>